<dbReference type="InterPro" id="IPR012341">
    <property type="entry name" value="6hp_glycosidase-like_sf"/>
</dbReference>
<dbReference type="SMART" id="SM01260">
    <property type="entry name" value="LANC_like"/>
    <property type="match status" value="1"/>
</dbReference>
<evidence type="ECO:0000313" key="2">
    <source>
        <dbReference type="EMBL" id="WXB02654.1"/>
    </source>
</evidence>
<evidence type="ECO:0000313" key="3">
    <source>
        <dbReference type="Proteomes" id="UP001374803"/>
    </source>
</evidence>
<dbReference type="InterPro" id="IPR017146">
    <property type="entry name" value="Lanti_2_LanM"/>
</dbReference>
<organism evidence="2 3">
    <name type="scientific">Pendulispora rubella</name>
    <dbReference type="NCBI Taxonomy" id="2741070"/>
    <lineage>
        <taxon>Bacteria</taxon>
        <taxon>Pseudomonadati</taxon>
        <taxon>Myxococcota</taxon>
        <taxon>Myxococcia</taxon>
        <taxon>Myxococcales</taxon>
        <taxon>Sorangiineae</taxon>
        <taxon>Pendulisporaceae</taxon>
        <taxon>Pendulispora</taxon>
    </lineage>
</organism>
<reference evidence="2" key="1">
    <citation type="submission" date="2021-12" db="EMBL/GenBank/DDBJ databases">
        <title>Discovery of the Pendulisporaceae a myxobacterial family with distinct sporulation behavior and unique specialized metabolism.</title>
        <authorList>
            <person name="Garcia R."/>
            <person name="Popoff A."/>
            <person name="Bader C.D."/>
            <person name="Loehr J."/>
            <person name="Walesch S."/>
            <person name="Walt C."/>
            <person name="Boldt J."/>
            <person name="Bunk B."/>
            <person name="Haeckl F.J.F.P.J."/>
            <person name="Gunesch A.P."/>
            <person name="Birkelbach J."/>
            <person name="Nuebel U."/>
            <person name="Pietschmann T."/>
            <person name="Bach T."/>
            <person name="Mueller R."/>
        </authorList>
    </citation>
    <scope>NUCLEOTIDE SEQUENCE</scope>
    <source>
        <strain evidence="2">MSr11367</strain>
    </source>
</reference>
<dbReference type="NCBIfam" id="TIGR03897">
    <property type="entry name" value="lanti_2_LanM"/>
    <property type="match status" value="1"/>
</dbReference>
<dbReference type="Proteomes" id="UP001374803">
    <property type="component" value="Chromosome"/>
</dbReference>
<name>A0ABZ2KZC2_9BACT</name>
<dbReference type="InterPro" id="IPR007822">
    <property type="entry name" value="LANC-like"/>
</dbReference>
<dbReference type="CDD" id="cd04792">
    <property type="entry name" value="LanM-like"/>
    <property type="match status" value="1"/>
</dbReference>
<dbReference type="InterPro" id="IPR025410">
    <property type="entry name" value="Lant_dehyd"/>
</dbReference>
<dbReference type="EMBL" id="CP089983">
    <property type="protein sequence ID" value="WXB02654.1"/>
    <property type="molecule type" value="Genomic_DNA"/>
</dbReference>
<dbReference type="PIRSF" id="PIRSF037228">
    <property type="entry name" value="Lant_mod_RumM"/>
    <property type="match status" value="1"/>
</dbReference>
<gene>
    <name evidence="2" type="ORF">LVJ94_37775</name>
</gene>
<protein>
    <submittedName>
        <fullName evidence="2">Type 2 lantipeptide synthetase LanM family protein</fullName>
    </submittedName>
</protein>
<dbReference type="RefSeq" id="WP_394832283.1">
    <property type="nucleotide sequence ID" value="NZ_CP089929.1"/>
</dbReference>
<feature type="domain" description="Lantibiotic biosynthesis protein dehydration" evidence="1">
    <location>
        <begin position="230"/>
        <end position="630"/>
    </location>
</feature>
<evidence type="ECO:0000259" key="1">
    <source>
        <dbReference type="Pfam" id="PF13575"/>
    </source>
</evidence>
<dbReference type="Pfam" id="PF05147">
    <property type="entry name" value="LANC_like"/>
    <property type="match status" value="1"/>
</dbReference>
<sequence length="1109" mass="120772">MDHQDRDRSNSASTHHERDARAGFFVRATLLPELRRAWSDSAAGDLLQEVTPEQVGDVVRAWQDAIPLDDAAFDERLDAEGLGRVAFGQLLALREQIAARMKEPWHDTLGAVLDRIGQPMGLEPAWSELGPFAEVLDGFVAVGWESVRKRAPSCEAAFDIAWDAIAKGLQNQLRERLLWLASRTLVLELNVARLQERLEGDTPEARCRYYTETLLRGRDEWERLFDEYQGLARLLCTTCLRWADAVSEVLGHLAEDFPRIQPMLLHRPQTRLALVELEGGISDPHRDGRGVWKVALAAGAKTKERLVYKPRSLAVDAHFQQLLGFCNEGARKGELRLSDLRHGALQHTGPDFPEMPILGVLDCGDHGWMEHVERGDCPNDAAAERFYVRQGGYLALLHVLDAVDFHYQNLIARGEHPVLVDLESLFHPALPSPPSDNEAYSLGYVRLLHSVIGTGLLPGRMWGNDVNAGINIGGMGDGDARVAPQASRMLQDIGTDTMRVVEGPNPTLPLGDNVPRVAGAVARLTQHTEALVAGLEAMLRFLGARAAELLASGGAIAAFANDPVRHIVRGTAVYLRLLGGARHPDRLRDLLERERLFELLWRVTASPTLRRLIPFEKEDLRLGDVPYFTARPDSRDLWSSRGHRVADVFPRGALDDVGARLRGLDDGEIDAQVFITRGAISAVYPDGPIHWPVESRARSRAQDSAARALEMAWRIGESLSKSAIRGPRSATWLGMDPVTGESSFRLAPIGPDLYGGTAGVALFLAYLGAIAHEERFTRLAEQAAHATRTALEESAMLRPAGGFIGAMSGLYALVLLRKCWHDDAQLPRAATLHGLLDGVEEALGRDTKLDVMHGAAGAILALLTLHEATSEPRALDVAVTAGRHLGRHAVRTAAGTAWNTGTGRRMLLGFSHGAAGIACALFRLAATLRRHAILADDAAVFDELSQGALSFERAHFDVSAGNWPDLRDEVGDRFMLAWCHGAPGIALSRLGILAGAPDATARTEVETAVKTVLASPARENHVLCHGELGNLMILRHAANVLDRPNWHVAIEQRLDASLAVESSLGPRCGFSSPAAAPSLMAGIAGIGYGLLHLTRPDVVPRMLDLSSPK</sequence>
<dbReference type="SUPFAM" id="SSF158745">
    <property type="entry name" value="LanC-like"/>
    <property type="match status" value="1"/>
</dbReference>
<dbReference type="Gene3D" id="1.50.10.10">
    <property type="match status" value="1"/>
</dbReference>
<dbReference type="PRINTS" id="PR01950">
    <property type="entry name" value="LANCSUPER"/>
</dbReference>
<keyword evidence="3" id="KW-1185">Reference proteome</keyword>
<accession>A0ABZ2KZC2</accession>
<proteinExistence type="predicted"/>
<dbReference type="Pfam" id="PF13575">
    <property type="entry name" value="DUF4135"/>
    <property type="match status" value="1"/>
</dbReference>